<feature type="domain" description="Dihydroorotate dehydrogenase catalytic" evidence="14">
    <location>
        <begin position="57"/>
        <end position="357"/>
    </location>
</feature>
<dbReference type="GO" id="GO:0005737">
    <property type="term" value="C:cytoplasm"/>
    <property type="evidence" value="ECO:0007669"/>
    <property type="project" value="InterPro"/>
</dbReference>
<dbReference type="InterPro" id="IPR005720">
    <property type="entry name" value="Dihydroorotate_DH_cat"/>
</dbReference>
<comment type="similarity">
    <text evidence="4 13">Belongs to the dihydroorotate dehydrogenase family. Type 2 subfamily.</text>
</comment>
<dbReference type="Pfam" id="PF01180">
    <property type="entry name" value="DHO_dh"/>
    <property type="match status" value="1"/>
</dbReference>
<sequence length="375" mass="39845">MPSKMGSMYDALYRHLLRRIPAEPAHRAAFGLIRAAAGPAPFGTAWAAMSGTPDPVLRSEVMGIDFPAPLGLAAGFDKDGKGARALARLGFGFVEIGTVTARAQPGNPKPRLFRLPDDNALVNRMGFNNSGADAVAARLRAHRDARGEKAIIGVNIGKSKAAEPDEAIADYVRSAELLAPYADYMVVNVSSPNTPGLRDMQQVSVLHPLLTEVHTAIRRTCPDTRVPLLVKITTDLASEDIDAVADMATELGLDGVVATNTTVSRTGLVTPPRVLEQIGNGGVSGRPLSAPGLAVVRRLRERLEGKLTIISVGGIETAADAYARIRAGASLVQGYTGFIYKGHRWPVRLHRELARLLHEDGFSSLGEAVGADART</sequence>
<evidence type="ECO:0000256" key="8">
    <source>
        <dbReference type="ARBA" id="ARBA00022643"/>
    </source>
</evidence>
<evidence type="ECO:0000313" key="16">
    <source>
        <dbReference type="Proteomes" id="UP000321685"/>
    </source>
</evidence>
<dbReference type="GO" id="GO:0044205">
    <property type="term" value="P:'de novo' UMP biosynthetic process"/>
    <property type="evidence" value="ECO:0007669"/>
    <property type="project" value="UniProtKB-UniRule"/>
</dbReference>
<evidence type="ECO:0000256" key="11">
    <source>
        <dbReference type="ARBA" id="ARBA00023136"/>
    </source>
</evidence>
<dbReference type="UniPathway" id="UPA00070">
    <property type="reaction ID" value="UER00946"/>
</dbReference>
<feature type="binding site" evidence="13">
    <location>
        <position position="98"/>
    </location>
    <ligand>
        <name>FMN</name>
        <dbReference type="ChEBI" id="CHEBI:58210"/>
    </ligand>
</feature>
<dbReference type="InterPro" id="IPR050074">
    <property type="entry name" value="DHO_dehydrogenase"/>
</dbReference>
<dbReference type="GO" id="GO:0106430">
    <property type="term" value="F:dihydroorotate dehydrogenase (quinone) activity"/>
    <property type="evidence" value="ECO:0007669"/>
    <property type="project" value="UniProtKB-EC"/>
</dbReference>
<reference evidence="15 16" key="1">
    <citation type="submission" date="2019-07" db="EMBL/GenBank/DDBJ databases">
        <title>Whole genome shotgun sequence of Pseudonocardia sulfidoxydans NBRC 16205.</title>
        <authorList>
            <person name="Hosoyama A."/>
            <person name="Uohara A."/>
            <person name="Ohji S."/>
            <person name="Ichikawa N."/>
        </authorList>
    </citation>
    <scope>NUCLEOTIDE SEQUENCE [LARGE SCALE GENOMIC DNA]</scope>
    <source>
        <strain evidence="15 16">NBRC 16205</strain>
    </source>
</reference>
<dbReference type="SUPFAM" id="SSF51395">
    <property type="entry name" value="FMN-linked oxidoreductases"/>
    <property type="match status" value="1"/>
</dbReference>
<evidence type="ECO:0000256" key="12">
    <source>
        <dbReference type="ARBA" id="ARBA00048639"/>
    </source>
</evidence>
<dbReference type="Proteomes" id="UP000321685">
    <property type="component" value="Unassembled WGS sequence"/>
</dbReference>
<dbReference type="EMBL" id="BJVJ01000058">
    <property type="protein sequence ID" value="GEL25578.1"/>
    <property type="molecule type" value="Genomic_DNA"/>
</dbReference>
<comment type="cofactor">
    <cofactor evidence="13">
        <name>FMN</name>
        <dbReference type="ChEBI" id="CHEBI:58210"/>
    </cofactor>
    <text evidence="13">Binds 1 FMN per subunit.</text>
</comment>
<evidence type="ECO:0000256" key="9">
    <source>
        <dbReference type="ARBA" id="ARBA00022975"/>
    </source>
</evidence>
<feature type="binding site" evidence="13">
    <location>
        <position position="155"/>
    </location>
    <ligand>
        <name>FMN</name>
        <dbReference type="ChEBI" id="CHEBI:58210"/>
    </ligand>
</feature>
<dbReference type="NCBIfam" id="NF003652">
    <property type="entry name" value="PRK05286.2-5"/>
    <property type="match status" value="1"/>
</dbReference>
<dbReference type="NCBIfam" id="NF003648">
    <property type="entry name" value="PRK05286.2-1"/>
    <property type="match status" value="1"/>
</dbReference>
<proteinExistence type="inferred from homology"/>
<dbReference type="NCBIfam" id="NF003645">
    <property type="entry name" value="PRK05286.1-2"/>
    <property type="match status" value="1"/>
</dbReference>
<keyword evidence="11 13" id="KW-0472">Membrane</keyword>
<dbReference type="AlphaFoldDB" id="A0A511DR92"/>
<comment type="subcellular location">
    <subcellularLocation>
        <location evidence="2 13">Cell membrane</location>
        <topology evidence="2 13">Peripheral membrane protein</topology>
    </subcellularLocation>
</comment>
<feature type="binding site" evidence="13">
    <location>
        <begin position="123"/>
        <end position="127"/>
    </location>
    <ligand>
        <name>substrate</name>
    </ligand>
</feature>
<dbReference type="PROSITE" id="PS00912">
    <property type="entry name" value="DHODEHASE_2"/>
    <property type="match status" value="1"/>
</dbReference>
<dbReference type="FunFam" id="3.20.20.70:FF:000123">
    <property type="entry name" value="Dihydroorotate dehydrogenase (quinone)"/>
    <property type="match status" value="1"/>
</dbReference>
<dbReference type="EC" id="1.3.5.2" evidence="13"/>
<feature type="binding site" evidence="13">
    <location>
        <position position="78"/>
    </location>
    <ligand>
        <name>substrate</name>
    </ligand>
</feature>
<dbReference type="PROSITE" id="PS00911">
    <property type="entry name" value="DHODEHASE_1"/>
    <property type="match status" value="1"/>
</dbReference>
<feature type="binding site" evidence="13">
    <location>
        <begin position="335"/>
        <end position="336"/>
    </location>
    <ligand>
        <name>FMN</name>
        <dbReference type="ChEBI" id="CHEBI:58210"/>
    </ligand>
</feature>
<feature type="binding site" evidence="13">
    <location>
        <begin position="74"/>
        <end position="78"/>
    </location>
    <ligand>
        <name>FMN</name>
        <dbReference type="ChEBI" id="CHEBI:58210"/>
    </ligand>
</feature>
<dbReference type="InterPro" id="IPR005719">
    <property type="entry name" value="Dihydroorotate_DH_2"/>
</dbReference>
<keyword evidence="6 13" id="KW-1003">Cell membrane</keyword>
<evidence type="ECO:0000259" key="14">
    <source>
        <dbReference type="Pfam" id="PF01180"/>
    </source>
</evidence>
<feature type="binding site" evidence="13">
    <location>
        <begin position="260"/>
        <end position="261"/>
    </location>
    <ligand>
        <name>substrate</name>
    </ligand>
</feature>
<evidence type="ECO:0000256" key="3">
    <source>
        <dbReference type="ARBA" id="ARBA00005161"/>
    </source>
</evidence>
<gene>
    <name evidence="13 15" type="primary">pyrD</name>
    <name evidence="15" type="ORF">PSU4_45320</name>
</gene>
<organism evidence="15 16">
    <name type="scientific">Pseudonocardia sulfidoxydans NBRC 16205</name>
    <dbReference type="NCBI Taxonomy" id="1223511"/>
    <lineage>
        <taxon>Bacteria</taxon>
        <taxon>Bacillati</taxon>
        <taxon>Actinomycetota</taxon>
        <taxon>Actinomycetes</taxon>
        <taxon>Pseudonocardiales</taxon>
        <taxon>Pseudonocardiaceae</taxon>
        <taxon>Pseudonocardia</taxon>
    </lineage>
</organism>
<dbReference type="PANTHER" id="PTHR48109">
    <property type="entry name" value="DIHYDROOROTATE DEHYDROGENASE (QUINONE), MITOCHONDRIAL-RELATED"/>
    <property type="match status" value="1"/>
</dbReference>
<evidence type="ECO:0000256" key="13">
    <source>
        <dbReference type="HAMAP-Rule" id="MF_00225"/>
    </source>
</evidence>
<dbReference type="InterPro" id="IPR013785">
    <property type="entry name" value="Aldolase_TIM"/>
</dbReference>
<feature type="binding site" evidence="13">
    <location>
        <position position="231"/>
    </location>
    <ligand>
        <name>FMN</name>
        <dbReference type="ChEBI" id="CHEBI:58210"/>
    </ligand>
</feature>
<comment type="function">
    <text evidence="1 13">Catalyzes the conversion of dihydroorotate to orotate with quinone as electron acceptor.</text>
</comment>
<dbReference type="NCBIfam" id="TIGR01036">
    <property type="entry name" value="pyrD_sub2"/>
    <property type="match status" value="1"/>
</dbReference>
<dbReference type="HAMAP" id="MF_00225">
    <property type="entry name" value="DHO_dh_type2"/>
    <property type="match status" value="1"/>
</dbReference>
<evidence type="ECO:0000256" key="5">
    <source>
        <dbReference type="ARBA" id="ARBA00011245"/>
    </source>
</evidence>
<evidence type="ECO:0000256" key="7">
    <source>
        <dbReference type="ARBA" id="ARBA00022630"/>
    </source>
</evidence>
<evidence type="ECO:0000256" key="2">
    <source>
        <dbReference type="ARBA" id="ARBA00004202"/>
    </source>
</evidence>
<dbReference type="Gene3D" id="3.20.20.70">
    <property type="entry name" value="Aldolase class I"/>
    <property type="match status" value="1"/>
</dbReference>
<evidence type="ECO:0000256" key="6">
    <source>
        <dbReference type="ARBA" id="ARBA00022475"/>
    </source>
</evidence>
<feature type="binding site" evidence="13">
    <location>
        <position position="188"/>
    </location>
    <ligand>
        <name>FMN</name>
        <dbReference type="ChEBI" id="CHEBI:58210"/>
    </ligand>
</feature>
<feature type="binding site" evidence="13">
    <location>
        <position position="193"/>
    </location>
    <ligand>
        <name>substrate</name>
    </ligand>
</feature>
<evidence type="ECO:0000313" key="15">
    <source>
        <dbReference type="EMBL" id="GEL25578.1"/>
    </source>
</evidence>
<comment type="pathway">
    <text evidence="3 13">Pyrimidine metabolism; UMP biosynthesis via de novo pathway; orotate from (S)-dihydroorotate (quinone route): step 1/1.</text>
</comment>
<keyword evidence="16" id="KW-1185">Reference proteome</keyword>
<feature type="binding site" evidence="13">
    <location>
        <position position="314"/>
    </location>
    <ligand>
        <name>FMN</name>
        <dbReference type="ChEBI" id="CHEBI:58210"/>
    </ligand>
</feature>
<accession>A0A511DR92</accession>
<evidence type="ECO:0000256" key="10">
    <source>
        <dbReference type="ARBA" id="ARBA00023002"/>
    </source>
</evidence>
<dbReference type="CDD" id="cd04738">
    <property type="entry name" value="DHOD_2_like"/>
    <property type="match status" value="1"/>
</dbReference>
<comment type="caution">
    <text evidence="15">The sequence shown here is derived from an EMBL/GenBank/DDBJ whole genome shotgun (WGS) entry which is preliminary data.</text>
</comment>
<evidence type="ECO:0000256" key="1">
    <source>
        <dbReference type="ARBA" id="ARBA00003125"/>
    </source>
</evidence>
<feature type="binding site" evidence="13">
    <location>
        <position position="188"/>
    </location>
    <ligand>
        <name>substrate</name>
    </ligand>
</feature>
<keyword evidence="9 13" id="KW-0665">Pyrimidine biosynthesis</keyword>
<dbReference type="GO" id="GO:0006207">
    <property type="term" value="P:'de novo' pyrimidine nucleobase biosynthetic process"/>
    <property type="evidence" value="ECO:0007669"/>
    <property type="project" value="UniProtKB-UniRule"/>
</dbReference>
<keyword evidence="10 13" id="KW-0560">Oxidoreductase</keyword>
<feature type="binding site" evidence="13">
    <location>
        <position position="285"/>
    </location>
    <ligand>
        <name>FMN</name>
        <dbReference type="ChEBI" id="CHEBI:58210"/>
    </ligand>
</feature>
<dbReference type="PANTHER" id="PTHR48109:SF4">
    <property type="entry name" value="DIHYDROOROTATE DEHYDROGENASE (QUINONE), MITOCHONDRIAL"/>
    <property type="match status" value="1"/>
</dbReference>
<name>A0A511DR92_9PSEU</name>
<protein>
    <recommendedName>
        <fullName evidence="13">Dihydroorotate dehydrogenase (quinone)</fullName>
        <ecNumber evidence="13">1.3.5.2</ecNumber>
    </recommendedName>
    <alternativeName>
        <fullName evidence="13">DHOdehase</fullName>
        <shortName evidence="13">DHOD</shortName>
        <shortName evidence="13">DHODase</shortName>
    </alternativeName>
    <alternativeName>
        <fullName evidence="13">Dihydroorotate oxidase</fullName>
    </alternativeName>
</protein>
<keyword evidence="7 13" id="KW-0285">Flavoprotein</keyword>
<dbReference type="InterPro" id="IPR001295">
    <property type="entry name" value="Dihydroorotate_DH_CS"/>
</dbReference>
<comment type="catalytic activity">
    <reaction evidence="12 13">
        <text>(S)-dihydroorotate + a quinone = orotate + a quinol</text>
        <dbReference type="Rhea" id="RHEA:30187"/>
        <dbReference type="ChEBI" id="CHEBI:24646"/>
        <dbReference type="ChEBI" id="CHEBI:30839"/>
        <dbReference type="ChEBI" id="CHEBI:30864"/>
        <dbReference type="ChEBI" id="CHEBI:132124"/>
        <dbReference type="EC" id="1.3.5.2"/>
    </reaction>
</comment>
<evidence type="ECO:0000256" key="4">
    <source>
        <dbReference type="ARBA" id="ARBA00005359"/>
    </source>
</evidence>
<feature type="binding site" evidence="13">
    <location>
        <position position="259"/>
    </location>
    <ligand>
        <name>FMN</name>
        <dbReference type="ChEBI" id="CHEBI:58210"/>
    </ligand>
</feature>
<keyword evidence="8 13" id="KW-0288">FMN</keyword>
<comment type="subunit">
    <text evidence="5 13">Monomer.</text>
</comment>
<dbReference type="GO" id="GO:0005886">
    <property type="term" value="C:plasma membrane"/>
    <property type="evidence" value="ECO:0007669"/>
    <property type="project" value="UniProtKB-SubCell"/>
</dbReference>
<feature type="active site" description="Nucleophile" evidence="13">
    <location>
        <position position="191"/>
    </location>
</feature>